<name>W5TB14_9NOCA</name>
<organism evidence="2 3">
    <name type="scientific">Nocardia nova SH22a</name>
    <dbReference type="NCBI Taxonomy" id="1415166"/>
    <lineage>
        <taxon>Bacteria</taxon>
        <taxon>Bacillati</taxon>
        <taxon>Actinomycetota</taxon>
        <taxon>Actinomycetes</taxon>
        <taxon>Mycobacteriales</taxon>
        <taxon>Nocardiaceae</taxon>
        <taxon>Nocardia</taxon>
    </lineage>
</organism>
<dbReference type="Pfam" id="PF08667">
    <property type="entry name" value="BetR"/>
    <property type="match status" value="1"/>
</dbReference>
<proteinExistence type="predicted"/>
<dbReference type="EMBL" id="CP006850">
    <property type="protein sequence ID" value="AHH16550.1"/>
    <property type="molecule type" value="Genomic_DNA"/>
</dbReference>
<dbReference type="PATRIC" id="fig|1415166.3.peg.1774"/>
<sequence length="60" mass="6461">MRDADLNGRAVSSLIGMPYSTWRRKINGHASFSAAELHRLGKLFKSKASILMAAAEADAA</sequence>
<dbReference type="SUPFAM" id="SSF47413">
    <property type="entry name" value="lambda repressor-like DNA-binding domains"/>
    <property type="match status" value="1"/>
</dbReference>
<dbReference type="InterPro" id="IPR013975">
    <property type="entry name" value="Tscrpt_reg_BetR_N"/>
</dbReference>
<dbReference type="STRING" id="1415166.NONO_c17500"/>
<keyword evidence="3" id="KW-1185">Reference proteome</keyword>
<dbReference type="InterPro" id="IPR010982">
    <property type="entry name" value="Lambda_DNA-bd_dom_sf"/>
</dbReference>
<feature type="domain" description="Transcription regulator BetR N-terminal" evidence="1">
    <location>
        <begin position="11"/>
        <end position="58"/>
    </location>
</feature>
<accession>W5TB14</accession>
<protein>
    <recommendedName>
        <fullName evidence="1">Transcription regulator BetR N-terminal domain-containing protein</fullName>
    </recommendedName>
</protein>
<dbReference type="GO" id="GO:0003677">
    <property type="term" value="F:DNA binding"/>
    <property type="evidence" value="ECO:0007669"/>
    <property type="project" value="InterPro"/>
</dbReference>
<dbReference type="KEGG" id="nno:NONO_c17500"/>
<dbReference type="Proteomes" id="UP000019150">
    <property type="component" value="Chromosome"/>
</dbReference>
<evidence type="ECO:0000313" key="2">
    <source>
        <dbReference type="EMBL" id="AHH16550.1"/>
    </source>
</evidence>
<dbReference type="HOGENOM" id="CLU_2936978_0_0_11"/>
<gene>
    <name evidence="2" type="ORF">NONO_c17500</name>
</gene>
<dbReference type="AlphaFoldDB" id="W5TB14"/>
<evidence type="ECO:0000259" key="1">
    <source>
        <dbReference type="Pfam" id="PF08667"/>
    </source>
</evidence>
<evidence type="ECO:0000313" key="3">
    <source>
        <dbReference type="Proteomes" id="UP000019150"/>
    </source>
</evidence>
<reference evidence="2 3" key="1">
    <citation type="journal article" date="2014" name="Appl. Environ. Microbiol.">
        <title>Insights into the Microbial Degradation of Rubber and Gutta-Percha by Analysis of the Complete Genome of Nocardia nova SH22a.</title>
        <authorList>
            <person name="Luo Q."/>
            <person name="Hiessl S."/>
            <person name="Poehlein A."/>
            <person name="Daniel R."/>
            <person name="Steinbuchel A."/>
        </authorList>
    </citation>
    <scope>NUCLEOTIDE SEQUENCE [LARGE SCALE GENOMIC DNA]</scope>
    <source>
        <strain evidence="2">SH22a</strain>
    </source>
</reference>